<evidence type="ECO:0000256" key="1">
    <source>
        <dbReference type="SAM" id="MobiDB-lite"/>
    </source>
</evidence>
<gene>
    <name evidence="2" type="ORF">MPH_04122</name>
</gene>
<comment type="caution">
    <text evidence="2">The sequence shown here is derived from an EMBL/GenBank/DDBJ whole genome shotgun (WGS) entry which is preliminary data.</text>
</comment>
<sequence length="127" mass="14754">MDEQRQHLEHEKIPVSSETSHKELCDATKSIGEDGWVSSTTIDKLNKEQMERLSRFPPYPQYDIYRFKRPKRVAPSGLDIIIPLHTLGDTTPMLSDKKLIVGNMYWIKDLAMIEPDVVLLWVGYPRE</sequence>
<dbReference type="AlphaFoldDB" id="K2S8B7"/>
<dbReference type="InParanoid" id="K2S8B7"/>
<reference evidence="2 3" key="1">
    <citation type="journal article" date="2012" name="BMC Genomics">
        <title>Tools to kill: Genome of one of the most destructive plant pathogenic fungi Macrophomina phaseolina.</title>
        <authorList>
            <person name="Islam M.S."/>
            <person name="Haque M.S."/>
            <person name="Islam M.M."/>
            <person name="Emdad E.M."/>
            <person name="Halim A."/>
            <person name="Hossen Q.M.M."/>
            <person name="Hossain M.Z."/>
            <person name="Ahmed B."/>
            <person name="Rahim S."/>
            <person name="Rahman M.S."/>
            <person name="Alam M.M."/>
            <person name="Hou S."/>
            <person name="Wan X."/>
            <person name="Saito J.A."/>
            <person name="Alam M."/>
        </authorList>
    </citation>
    <scope>NUCLEOTIDE SEQUENCE [LARGE SCALE GENOMIC DNA]</scope>
    <source>
        <strain evidence="2 3">MS6</strain>
    </source>
</reference>
<organism evidence="2 3">
    <name type="scientific">Macrophomina phaseolina (strain MS6)</name>
    <name type="common">Charcoal rot fungus</name>
    <dbReference type="NCBI Taxonomy" id="1126212"/>
    <lineage>
        <taxon>Eukaryota</taxon>
        <taxon>Fungi</taxon>
        <taxon>Dikarya</taxon>
        <taxon>Ascomycota</taxon>
        <taxon>Pezizomycotina</taxon>
        <taxon>Dothideomycetes</taxon>
        <taxon>Dothideomycetes incertae sedis</taxon>
        <taxon>Botryosphaeriales</taxon>
        <taxon>Botryosphaeriaceae</taxon>
        <taxon>Macrophomina</taxon>
    </lineage>
</organism>
<feature type="region of interest" description="Disordered" evidence="1">
    <location>
        <begin position="1"/>
        <end position="22"/>
    </location>
</feature>
<evidence type="ECO:0000313" key="3">
    <source>
        <dbReference type="Proteomes" id="UP000007129"/>
    </source>
</evidence>
<accession>K2S8B7</accession>
<dbReference type="Proteomes" id="UP000007129">
    <property type="component" value="Unassembled WGS sequence"/>
</dbReference>
<dbReference type="VEuPathDB" id="FungiDB:MPH_04122"/>
<dbReference type="HOGENOM" id="CLU_1970958_0_0_1"/>
<protein>
    <submittedName>
        <fullName evidence="2">Short-chain dehydrogenase/reductase SDR</fullName>
    </submittedName>
</protein>
<name>K2S8B7_MACPH</name>
<evidence type="ECO:0000313" key="2">
    <source>
        <dbReference type="EMBL" id="EKG18649.1"/>
    </source>
</evidence>
<dbReference type="EMBL" id="AHHD01000183">
    <property type="protein sequence ID" value="EKG18649.1"/>
    <property type="molecule type" value="Genomic_DNA"/>
</dbReference>
<proteinExistence type="predicted"/>